<dbReference type="PANTHER" id="PTHR24240">
    <property type="entry name" value="OPSIN"/>
    <property type="match status" value="1"/>
</dbReference>
<feature type="transmembrane region" description="Helical" evidence="15">
    <location>
        <begin position="222"/>
        <end position="245"/>
    </location>
</feature>
<evidence type="ECO:0000256" key="10">
    <source>
        <dbReference type="ARBA" id="ARBA00023136"/>
    </source>
</evidence>
<keyword evidence="6 15" id="KW-0681">Retinal protein</keyword>
<dbReference type="InterPro" id="IPR027430">
    <property type="entry name" value="Retinal_BS"/>
</dbReference>
<organism evidence="17 18">
    <name type="scientific">Daphnia galeata</name>
    <dbReference type="NCBI Taxonomy" id="27404"/>
    <lineage>
        <taxon>Eukaryota</taxon>
        <taxon>Metazoa</taxon>
        <taxon>Ecdysozoa</taxon>
        <taxon>Arthropoda</taxon>
        <taxon>Crustacea</taxon>
        <taxon>Branchiopoda</taxon>
        <taxon>Diplostraca</taxon>
        <taxon>Cladocera</taxon>
        <taxon>Anomopoda</taxon>
        <taxon>Daphniidae</taxon>
        <taxon>Daphnia</taxon>
    </lineage>
</organism>
<protein>
    <recommendedName>
        <fullName evidence="16">G-protein coupled receptors family 1 profile domain-containing protein</fullName>
    </recommendedName>
</protein>
<dbReference type="AlphaFoldDB" id="A0A8J2RGM0"/>
<keyword evidence="18" id="KW-1185">Reference proteome</keyword>
<dbReference type="PROSITE" id="PS50262">
    <property type="entry name" value="G_PROTEIN_RECEP_F1_2"/>
    <property type="match status" value="1"/>
</dbReference>
<evidence type="ECO:0000256" key="11">
    <source>
        <dbReference type="ARBA" id="ARBA00023157"/>
    </source>
</evidence>
<keyword evidence="7 15" id="KW-1133">Transmembrane helix</keyword>
<dbReference type="GO" id="GO:0009881">
    <property type="term" value="F:photoreceptor activity"/>
    <property type="evidence" value="ECO:0007669"/>
    <property type="project" value="UniProtKB-KW"/>
</dbReference>
<evidence type="ECO:0000256" key="13">
    <source>
        <dbReference type="ARBA" id="ARBA00023224"/>
    </source>
</evidence>
<evidence type="ECO:0000313" key="17">
    <source>
        <dbReference type="EMBL" id="CAH0102308.1"/>
    </source>
</evidence>
<evidence type="ECO:0000259" key="16">
    <source>
        <dbReference type="PROSITE" id="PS50262"/>
    </source>
</evidence>
<evidence type="ECO:0000256" key="5">
    <source>
        <dbReference type="ARBA" id="ARBA00022692"/>
    </source>
</evidence>
<dbReference type="GO" id="GO:0007601">
    <property type="term" value="P:visual perception"/>
    <property type="evidence" value="ECO:0007669"/>
    <property type="project" value="UniProtKB-KW"/>
</dbReference>
<evidence type="ECO:0000256" key="2">
    <source>
        <dbReference type="ARBA" id="ARBA00022543"/>
    </source>
</evidence>
<dbReference type="GO" id="GO:0007602">
    <property type="term" value="P:phototransduction"/>
    <property type="evidence" value="ECO:0007669"/>
    <property type="project" value="UniProtKB-KW"/>
</dbReference>
<feature type="domain" description="G-protein coupled receptors family 1 profile" evidence="16">
    <location>
        <begin position="76"/>
        <end position="341"/>
    </location>
</feature>
<evidence type="ECO:0000256" key="8">
    <source>
        <dbReference type="ARBA" id="ARBA00022991"/>
    </source>
</evidence>
<feature type="transmembrane region" description="Helical" evidence="15">
    <location>
        <begin position="124"/>
        <end position="153"/>
    </location>
</feature>
<dbReference type="InterPro" id="IPR017452">
    <property type="entry name" value="GPCR_Rhodpsn_7TM"/>
</dbReference>
<dbReference type="PRINTS" id="PR00238">
    <property type="entry name" value="OPSIN"/>
</dbReference>
<dbReference type="CDD" id="cd15079">
    <property type="entry name" value="7tmA_photoreceptors_insect"/>
    <property type="match status" value="1"/>
</dbReference>
<dbReference type="OrthoDB" id="9996086at2759"/>
<dbReference type="PRINTS" id="PR00237">
    <property type="entry name" value="GPCRRHODOPSN"/>
</dbReference>
<dbReference type="InterPro" id="IPR050125">
    <property type="entry name" value="GPCR_opsins"/>
</dbReference>
<evidence type="ECO:0000256" key="1">
    <source>
        <dbReference type="ARBA" id="ARBA00004141"/>
    </source>
</evidence>
<keyword evidence="13 15" id="KW-0807">Transducer</keyword>
<feature type="transmembrane region" description="Helical" evidence="15">
    <location>
        <begin position="58"/>
        <end position="85"/>
    </location>
</feature>
<name>A0A8J2RGM0_9CRUS</name>
<evidence type="ECO:0000256" key="15">
    <source>
        <dbReference type="RuleBase" id="RU004951"/>
    </source>
</evidence>
<dbReference type="PRINTS" id="PR00577">
    <property type="entry name" value="OPSINRH3RH4"/>
</dbReference>
<dbReference type="InterPro" id="IPR000276">
    <property type="entry name" value="GPCR_Rhodpsn"/>
</dbReference>
<evidence type="ECO:0000256" key="14">
    <source>
        <dbReference type="ARBA" id="ARBA00023305"/>
    </source>
</evidence>
<keyword evidence="11" id="KW-1015">Disulfide bond</keyword>
<evidence type="ECO:0000256" key="3">
    <source>
        <dbReference type="ARBA" id="ARBA00022553"/>
    </source>
</evidence>
<keyword evidence="12 15" id="KW-0675">Receptor</keyword>
<dbReference type="Pfam" id="PF00001">
    <property type="entry name" value="7tm_1"/>
    <property type="match status" value="1"/>
</dbReference>
<comment type="similarity">
    <text evidence="15">Belongs to the G-protein coupled receptor 1 family. Opsin subfamily.</text>
</comment>
<comment type="caution">
    <text evidence="17">The sequence shown here is derived from an EMBL/GenBank/DDBJ whole genome shotgun (WGS) entry which is preliminary data.</text>
</comment>
<keyword evidence="8 15" id="KW-0157">Chromophore</keyword>
<reference evidence="17" key="1">
    <citation type="submission" date="2021-11" db="EMBL/GenBank/DDBJ databases">
        <authorList>
            <person name="Schell T."/>
        </authorList>
    </citation>
    <scope>NUCLEOTIDE SEQUENCE</scope>
    <source>
        <strain evidence="17">M5</strain>
    </source>
</reference>
<dbReference type="SUPFAM" id="SSF81321">
    <property type="entry name" value="Family A G protein-coupled receptor-like"/>
    <property type="match status" value="1"/>
</dbReference>
<dbReference type="FunFam" id="1.20.1070.10:FF:000044">
    <property type="entry name" value="Opsin, ultraviolet-sensitive"/>
    <property type="match status" value="1"/>
</dbReference>
<dbReference type="PROSITE" id="PS00238">
    <property type="entry name" value="OPSIN"/>
    <property type="match status" value="1"/>
</dbReference>
<keyword evidence="3" id="KW-0597">Phosphoprotein</keyword>
<feature type="transmembrane region" description="Helical" evidence="15">
    <location>
        <begin position="173"/>
        <end position="192"/>
    </location>
</feature>
<accession>A0A8J2RGM0</accession>
<sequence length="384" mass="42527">MENLLNTLNASSAYRIAGKPPLVWGFPPGASIIDTVPEDMVDMIHPHWKKFPPVNPMWHYLLGLLYIVLGITSITGNSLVLHLFMKTKDLRTPANMFVVNLAFSDLCMMITQFPIFVLNCFNGGVWLFGPFICELYACTGSIFGLCSICTMAAISYDRYNVIVNGMNGTRMTFARAGLFILFCWVYAIGWSIPPFVGWGKYIPEGILDSCSFDYLTRDTMTISYTCCLFIFDYCFPLIIIVYCYYHIVGAIVHHEKALREQAKKMNVSSLRSNADQNAQSAEIRVAKVAMINISLWVAMWTPYAAICLQGAVGNQDSITPLVTILPALIAKSASIANPIIYAISHPKYRLALQKTVPWFCINETAPSSGGDTQSQGSACTTSTG</sequence>
<dbReference type="GO" id="GO:0004930">
    <property type="term" value="F:G protein-coupled receptor activity"/>
    <property type="evidence" value="ECO:0007669"/>
    <property type="project" value="UniProtKB-KW"/>
</dbReference>
<keyword evidence="10 15" id="KW-0472">Membrane</keyword>
<keyword evidence="2 15" id="KW-0600">Photoreceptor protein</keyword>
<feature type="transmembrane region" description="Helical" evidence="15">
    <location>
        <begin position="324"/>
        <end position="344"/>
    </location>
</feature>
<evidence type="ECO:0000256" key="4">
    <source>
        <dbReference type="ARBA" id="ARBA00022606"/>
    </source>
</evidence>
<feature type="transmembrane region" description="Helical" evidence="15">
    <location>
        <begin position="293"/>
        <end position="312"/>
    </location>
</feature>
<proteinExistence type="inferred from homology"/>
<keyword evidence="5 15" id="KW-0812">Transmembrane</keyword>
<dbReference type="Gene3D" id="1.20.1070.10">
    <property type="entry name" value="Rhodopsin 7-helix transmembrane proteins"/>
    <property type="match status" value="1"/>
</dbReference>
<evidence type="ECO:0000256" key="7">
    <source>
        <dbReference type="ARBA" id="ARBA00022989"/>
    </source>
</evidence>
<dbReference type="GO" id="GO:0016020">
    <property type="term" value="C:membrane"/>
    <property type="evidence" value="ECO:0007669"/>
    <property type="project" value="UniProtKB-SubCell"/>
</dbReference>
<keyword evidence="14" id="KW-0844">Vision</keyword>
<dbReference type="InterPro" id="IPR001760">
    <property type="entry name" value="Opsin"/>
</dbReference>
<gene>
    <name evidence="17" type="ORF">DGAL_LOCUS4703</name>
</gene>
<evidence type="ECO:0000256" key="9">
    <source>
        <dbReference type="ARBA" id="ARBA00023040"/>
    </source>
</evidence>
<keyword evidence="4 15" id="KW-0716">Sensory transduction</keyword>
<keyword evidence="9 15" id="KW-0297">G-protein coupled receptor</keyword>
<dbReference type="PROSITE" id="PS00237">
    <property type="entry name" value="G_PROTEIN_RECEP_F1_1"/>
    <property type="match status" value="1"/>
</dbReference>
<evidence type="ECO:0000313" key="18">
    <source>
        <dbReference type="Proteomes" id="UP000789390"/>
    </source>
</evidence>
<evidence type="ECO:0000256" key="12">
    <source>
        <dbReference type="ARBA" id="ARBA00023170"/>
    </source>
</evidence>
<feature type="transmembrane region" description="Helical" evidence="15">
    <location>
        <begin position="97"/>
        <end position="118"/>
    </location>
</feature>
<comment type="subcellular location">
    <subcellularLocation>
        <location evidence="1 15">Membrane</location>
        <topology evidence="1 15">Multi-pass membrane protein</topology>
    </subcellularLocation>
</comment>
<dbReference type="Proteomes" id="UP000789390">
    <property type="component" value="Unassembled WGS sequence"/>
</dbReference>
<dbReference type="EMBL" id="CAKKLH010000079">
    <property type="protein sequence ID" value="CAH0102308.1"/>
    <property type="molecule type" value="Genomic_DNA"/>
</dbReference>
<evidence type="ECO:0000256" key="6">
    <source>
        <dbReference type="ARBA" id="ARBA00022925"/>
    </source>
</evidence>